<feature type="transmembrane region" description="Helical" evidence="1">
    <location>
        <begin position="96"/>
        <end position="118"/>
    </location>
</feature>
<evidence type="ECO:0000313" key="2">
    <source>
        <dbReference type="EMBL" id="WZU62285.1"/>
    </source>
</evidence>
<dbReference type="KEGG" id="yag:AABB28_10215"/>
<keyword evidence="1" id="KW-1133">Transmembrane helix</keyword>
<dbReference type="AlphaFoldDB" id="A0AAN0LZN4"/>
<feature type="transmembrane region" description="Helical" evidence="1">
    <location>
        <begin position="269"/>
        <end position="292"/>
    </location>
</feature>
<organism evidence="2 3">
    <name type="scientific">Yoonia algicola</name>
    <dbReference type="NCBI Taxonomy" id="3137368"/>
    <lineage>
        <taxon>Bacteria</taxon>
        <taxon>Pseudomonadati</taxon>
        <taxon>Pseudomonadota</taxon>
        <taxon>Alphaproteobacteria</taxon>
        <taxon>Rhodobacterales</taxon>
        <taxon>Paracoccaceae</taxon>
        <taxon>Yoonia</taxon>
    </lineage>
</organism>
<reference evidence="2 3" key="1">
    <citation type="submission" date="2024-04" db="EMBL/GenBank/DDBJ databases">
        <title>Phylogenomic analyses of a clade within the roseobacter group suggest taxonomic reassignments of species of the genera Aestuariivita, Citreicella, Loktanella, Nautella, Pelagibaca, Ruegeria, Thalassobius, Thiobacimonas and Tropicibacter, and the proposal o.</title>
        <authorList>
            <person name="Jeon C.O."/>
        </authorList>
    </citation>
    <scope>NUCLEOTIDE SEQUENCE [LARGE SCALE GENOMIC DNA]</scope>
    <source>
        <strain evidence="2 3">G8-12</strain>
    </source>
</reference>
<protein>
    <recommendedName>
        <fullName evidence="4">O-antigen/teichoic acid export membrane protein</fullName>
    </recommendedName>
</protein>
<sequence>MGLRVGIVGVNFGVMLGLAALLGLEVFGQLAALWGAALVAGTLVSLGGPVILLRVLTDGRGLRAIDILKVAVLYPGALALIVWSGAALIWPDMPWLAILGVGFCVNLLGCLGSVMRALGSVHASMALRDAGPQVGLGLAALATPTAGVAGVLLLCAAVLLLFALGSLFWVAPRMFGTQVLACTYRPYLSLSLWATSVTGMVVAQIDLILGGAVISGEALGVYALLRRIANLVALPVSVATWVSGPAVSAANGAGDMTALARASAHSSQIAMLPGLVLFGGALLALPVLPFVFPQTAGAVPGMIFVVLLLGALGQVVLASSFTVATLCGLPRFAVAARLLMTGLYLGWFAWWGAELTALANALGYAGALSLGGLALWWAVRRKLGIDTSATVLRRAKEGQWKTS</sequence>
<gene>
    <name evidence="2" type="ORF">AABB28_10215</name>
</gene>
<evidence type="ECO:0008006" key="4">
    <source>
        <dbReference type="Google" id="ProtNLM"/>
    </source>
</evidence>
<dbReference type="RefSeq" id="WP_342068693.1">
    <property type="nucleotide sequence ID" value="NZ_CP151762.1"/>
</dbReference>
<dbReference type="Proteomes" id="UP001451782">
    <property type="component" value="Chromosome"/>
</dbReference>
<evidence type="ECO:0000313" key="3">
    <source>
        <dbReference type="Proteomes" id="UP001451782"/>
    </source>
</evidence>
<feature type="transmembrane region" description="Helical" evidence="1">
    <location>
        <begin position="33"/>
        <end position="55"/>
    </location>
</feature>
<evidence type="ECO:0000256" key="1">
    <source>
        <dbReference type="SAM" id="Phobius"/>
    </source>
</evidence>
<keyword evidence="1" id="KW-0812">Transmembrane</keyword>
<keyword evidence="1" id="KW-0472">Membrane</keyword>
<feature type="transmembrane region" description="Helical" evidence="1">
    <location>
        <begin position="138"/>
        <end position="171"/>
    </location>
</feature>
<feature type="transmembrane region" description="Helical" evidence="1">
    <location>
        <begin position="357"/>
        <end position="379"/>
    </location>
</feature>
<name>A0AAN0LZN4_9RHOB</name>
<feature type="transmembrane region" description="Helical" evidence="1">
    <location>
        <begin position="7"/>
        <end position="27"/>
    </location>
</feature>
<feature type="transmembrane region" description="Helical" evidence="1">
    <location>
        <begin position="332"/>
        <end position="351"/>
    </location>
</feature>
<feature type="transmembrane region" description="Helical" evidence="1">
    <location>
        <begin position="67"/>
        <end position="90"/>
    </location>
</feature>
<feature type="transmembrane region" description="Helical" evidence="1">
    <location>
        <begin position="298"/>
        <end position="320"/>
    </location>
</feature>
<proteinExistence type="predicted"/>
<feature type="transmembrane region" description="Helical" evidence="1">
    <location>
        <begin position="191"/>
        <end position="224"/>
    </location>
</feature>
<accession>A0AAN0LZN4</accession>
<keyword evidence="3" id="KW-1185">Reference proteome</keyword>
<dbReference type="EMBL" id="CP151762">
    <property type="protein sequence ID" value="WZU62285.1"/>
    <property type="molecule type" value="Genomic_DNA"/>
</dbReference>